<dbReference type="Proteomes" id="UP000002630">
    <property type="component" value="Unassembled WGS sequence"/>
</dbReference>
<dbReference type="PANTHER" id="PTHR43760:SF1">
    <property type="entry name" value="ENDORIBONUCLEASE L-PSP_CHORISMATE MUTASE-LIKE DOMAIN-CONTAINING PROTEIN"/>
    <property type="match status" value="1"/>
</dbReference>
<protein>
    <submittedName>
        <fullName evidence="2">Translation Initiation Inhibitor</fullName>
    </submittedName>
</protein>
<dbReference type="PANTHER" id="PTHR43760">
    <property type="entry name" value="ENDORIBONUCLEASE-RELATED"/>
    <property type="match status" value="1"/>
</dbReference>
<proteinExistence type="predicted"/>
<name>D8LRG9_ECTSI</name>
<dbReference type="CDD" id="cd02199">
    <property type="entry name" value="YjgF_YER057c_UK114_like_1"/>
    <property type="match status" value="1"/>
</dbReference>
<dbReference type="EMBL" id="FN649760">
    <property type="protein sequence ID" value="CBN75070.1"/>
    <property type="molecule type" value="Genomic_DNA"/>
</dbReference>
<dbReference type="SUPFAM" id="SSF55298">
    <property type="entry name" value="YjgF-like"/>
    <property type="match status" value="1"/>
</dbReference>
<dbReference type="OrthoDB" id="309640at2759"/>
<evidence type="ECO:0000313" key="3">
    <source>
        <dbReference type="Proteomes" id="UP000002630"/>
    </source>
</evidence>
<keyword evidence="3" id="KW-1185">Reference proteome</keyword>
<dbReference type="InterPro" id="IPR035959">
    <property type="entry name" value="RutC-like_sf"/>
</dbReference>
<reference evidence="2 3" key="1">
    <citation type="journal article" date="2010" name="Nature">
        <title>The Ectocarpus genome and the independent evolution of multicellularity in brown algae.</title>
        <authorList>
            <person name="Cock J.M."/>
            <person name="Sterck L."/>
            <person name="Rouze P."/>
            <person name="Scornet D."/>
            <person name="Allen A.E."/>
            <person name="Amoutzias G."/>
            <person name="Anthouard V."/>
            <person name="Artiguenave F."/>
            <person name="Aury J.M."/>
            <person name="Badger J.H."/>
            <person name="Beszteri B."/>
            <person name="Billiau K."/>
            <person name="Bonnet E."/>
            <person name="Bothwell J.H."/>
            <person name="Bowler C."/>
            <person name="Boyen C."/>
            <person name="Brownlee C."/>
            <person name="Carrano C.J."/>
            <person name="Charrier B."/>
            <person name="Cho G.Y."/>
            <person name="Coelho S.M."/>
            <person name="Collen J."/>
            <person name="Corre E."/>
            <person name="Da Silva C."/>
            <person name="Delage L."/>
            <person name="Delaroque N."/>
            <person name="Dittami S.M."/>
            <person name="Doulbeau S."/>
            <person name="Elias M."/>
            <person name="Farnham G."/>
            <person name="Gachon C.M."/>
            <person name="Gschloessl B."/>
            <person name="Heesch S."/>
            <person name="Jabbari K."/>
            <person name="Jubin C."/>
            <person name="Kawai H."/>
            <person name="Kimura K."/>
            <person name="Kloareg B."/>
            <person name="Kupper F.C."/>
            <person name="Lang D."/>
            <person name="Le Bail A."/>
            <person name="Leblanc C."/>
            <person name="Lerouge P."/>
            <person name="Lohr M."/>
            <person name="Lopez P.J."/>
            <person name="Martens C."/>
            <person name="Maumus F."/>
            <person name="Michel G."/>
            <person name="Miranda-Saavedra D."/>
            <person name="Morales J."/>
            <person name="Moreau H."/>
            <person name="Motomura T."/>
            <person name="Nagasato C."/>
            <person name="Napoli C.A."/>
            <person name="Nelson D.R."/>
            <person name="Nyvall-Collen P."/>
            <person name="Peters A.F."/>
            <person name="Pommier C."/>
            <person name="Potin P."/>
            <person name="Poulain J."/>
            <person name="Quesneville H."/>
            <person name="Read B."/>
            <person name="Rensing S.A."/>
            <person name="Ritter A."/>
            <person name="Rousvoal S."/>
            <person name="Samanta M."/>
            <person name="Samson G."/>
            <person name="Schroeder D.C."/>
            <person name="Segurens B."/>
            <person name="Strittmatter M."/>
            <person name="Tonon T."/>
            <person name="Tregear J.W."/>
            <person name="Valentin K."/>
            <person name="von Dassow P."/>
            <person name="Yamagishi T."/>
            <person name="Van de Peer Y."/>
            <person name="Wincker P."/>
        </authorList>
    </citation>
    <scope>NUCLEOTIDE SEQUENCE [LARGE SCALE GENOMIC DNA]</scope>
    <source>
        <strain evidence="3">Ec32 / CCAP1310/4</strain>
    </source>
</reference>
<dbReference type="AlphaFoldDB" id="D8LRG9"/>
<sequence length="176" mass="18509">MIASAAARVGAKSRTSLARCCRAVHVEAHLESKGIKLPKAIVPPQGSYVVAYQTGKTLYISGHIPMTPEGVLLTGTVGDNITEEEGVAAAHLVALNMLATLKYQLGDLDRVARIVKLNGYVQCVDGYTGQPTILNGASDLLAEAFGEKGIHARSAVGMSSMPLDIPVELEAIVEVE</sequence>
<dbReference type="STRING" id="2880.D8LRG9"/>
<dbReference type="InterPro" id="IPR013813">
    <property type="entry name" value="Endoribo_LPSP/chorism_mut-like"/>
</dbReference>
<feature type="domain" description="Endoribonuclease L-PSP/chorismate mutase-like" evidence="1">
    <location>
        <begin position="28"/>
        <end position="164"/>
    </location>
</feature>
<accession>D8LRG9</accession>
<dbReference type="InParanoid" id="D8LRG9"/>
<evidence type="ECO:0000259" key="1">
    <source>
        <dbReference type="Pfam" id="PF14588"/>
    </source>
</evidence>
<organism evidence="2 3">
    <name type="scientific">Ectocarpus siliculosus</name>
    <name type="common">Brown alga</name>
    <name type="synonym">Conferva siliculosa</name>
    <dbReference type="NCBI Taxonomy" id="2880"/>
    <lineage>
        <taxon>Eukaryota</taxon>
        <taxon>Sar</taxon>
        <taxon>Stramenopiles</taxon>
        <taxon>Ochrophyta</taxon>
        <taxon>PX clade</taxon>
        <taxon>Phaeophyceae</taxon>
        <taxon>Ectocarpales</taxon>
        <taxon>Ectocarpaceae</taxon>
        <taxon>Ectocarpus</taxon>
    </lineage>
</organism>
<gene>
    <name evidence="2" type="ORF">Esi_0066_0075</name>
</gene>
<dbReference type="eggNOG" id="ENOG502QS7E">
    <property type="taxonomic scope" value="Eukaryota"/>
</dbReference>
<evidence type="ECO:0000313" key="2">
    <source>
        <dbReference type="EMBL" id="CBN75070.1"/>
    </source>
</evidence>
<dbReference type="Pfam" id="PF14588">
    <property type="entry name" value="YjgF_endoribonc"/>
    <property type="match status" value="1"/>
</dbReference>
<dbReference type="Gene3D" id="3.30.1330.40">
    <property type="entry name" value="RutC-like"/>
    <property type="match status" value="1"/>
</dbReference>